<dbReference type="Proteomes" id="UP000821837">
    <property type="component" value="Unassembled WGS sequence"/>
</dbReference>
<keyword evidence="4" id="KW-1185">Reference proteome</keyword>
<gene>
    <name evidence="3" type="ORF">HPB52_004527</name>
</gene>
<feature type="chain" id="PRO_5039235406" description="CUB domain-containing protein" evidence="2">
    <location>
        <begin position="17"/>
        <end position="752"/>
    </location>
</feature>
<reference evidence="3" key="2">
    <citation type="submission" date="2021-09" db="EMBL/GenBank/DDBJ databases">
        <authorList>
            <person name="Jia N."/>
            <person name="Wang J."/>
            <person name="Shi W."/>
            <person name="Du L."/>
            <person name="Sun Y."/>
            <person name="Zhan W."/>
            <person name="Jiang J."/>
            <person name="Wang Q."/>
            <person name="Zhang B."/>
            <person name="Ji P."/>
            <person name="Sakyi L.B."/>
            <person name="Cui X."/>
            <person name="Yuan T."/>
            <person name="Jiang B."/>
            <person name="Yang W."/>
            <person name="Lam T.T.-Y."/>
            <person name="Chang Q."/>
            <person name="Ding S."/>
            <person name="Wang X."/>
            <person name="Zhu J."/>
            <person name="Ruan X."/>
            <person name="Zhao L."/>
            <person name="Wei J."/>
            <person name="Que T."/>
            <person name="Du C."/>
            <person name="Cheng J."/>
            <person name="Dai P."/>
            <person name="Han X."/>
            <person name="Huang E."/>
            <person name="Gao Y."/>
            <person name="Liu J."/>
            <person name="Shao H."/>
            <person name="Ye R."/>
            <person name="Li L."/>
            <person name="Wei W."/>
            <person name="Wang X."/>
            <person name="Wang C."/>
            <person name="Huo Q."/>
            <person name="Li W."/>
            <person name="Guo W."/>
            <person name="Chen H."/>
            <person name="Chen S."/>
            <person name="Zhou L."/>
            <person name="Zhou L."/>
            <person name="Ni X."/>
            <person name="Tian J."/>
            <person name="Zhou Y."/>
            <person name="Sheng Y."/>
            <person name="Liu T."/>
            <person name="Pan Y."/>
            <person name="Xia L."/>
            <person name="Li J."/>
            <person name="Zhao F."/>
            <person name="Cao W."/>
        </authorList>
    </citation>
    <scope>NUCLEOTIDE SEQUENCE</scope>
    <source>
        <strain evidence="3">Rsan-2018</strain>
        <tissue evidence="3">Larvae</tissue>
    </source>
</reference>
<feature type="region of interest" description="Disordered" evidence="1">
    <location>
        <begin position="263"/>
        <end position="283"/>
    </location>
</feature>
<feature type="compositionally biased region" description="Polar residues" evidence="1">
    <location>
        <begin position="270"/>
        <end position="283"/>
    </location>
</feature>
<feature type="signal peptide" evidence="2">
    <location>
        <begin position="1"/>
        <end position="16"/>
    </location>
</feature>
<reference evidence="3" key="1">
    <citation type="journal article" date="2020" name="Cell">
        <title>Large-Scale Comparative Analyses of Tick Genomes Elucidate Their Genetic Diversity and Vector Capacities.</title>
        <authorList>
            <consortium name="Tick Genome and Microbiome Consortium (TIGMIC)"/>
            <person name="Jia N."/>
            <person name="Wang J."/>
            <person name="Shi W."/>
            <person name="Du L."/>
            <person name="Sun Y."/>
            <person name="Zhan W."/>
            <person name="Jiang J.F."/>
            <person name="Wang Q."/>
            <person name="Zhang B."/>
            <person name="Ji P."/>
            <person name="Bell-Sakyi L."/>
            <person name="Cui X.M."/>
            <person name="Yuan T.T."/>
            <person name="Jiang B.G."/>
            <person name="Yang W.F."/>
            <person name="Lam T.T."/>
            <person name="Chang Q.C."/>
            <person name="Ding S.J."/>
            <person name="Wang X.J."/>
            <person name="Zhu J.G."/>
            <person name="Ruan X.D."/>
            <person name="Zhao L."/>
            <person name="Wei J.T."/>
            <person name="Ye R.Z."/>
            <person name="Que T.C."/>
            <person name="Du C.H."/>
            <person name="Zhou Y.H."/>
            <person name="Cheng J.X."/>
            <person name="Dai P.F."/>
            <person name="Guo W.B."/>
            <person name="Han X.H."/>
            <person name="Huang E.J."/>
            <person name="Li L.F."/>
            <person name="Wei W."/>
            <person name="Gao Y.C."/>
            <person name="Liu J.Z."/>
            <person name="Shao H.Z."/>
            <person name="Wang X."/>
            <person name="Wang C.C."/>
            <person name="Yang T.C."/>
            <person name="Huo Q.B."/>
            <person name="Li W."/>
            <person name="Chen H.Y."/>
            <person name="Chen S.E."/>
            <person name="Zhou L.G."/>
            <person name="Ni X.B."/>
            <person name="Tian J.H."/>
            <person name="Sheng Y."/>
            <person name="Liu T."/>
            <person name="Pan Y.S."/>
            <person name="Xia L.Y."/>
            <person name="Li J."/>
            <person name="Zhao F."/>
            <person name="Cao W.C."/>
        </authorList>
    </citation>
    <scope>NUCLEOTIDE SEQUENCE</scope>
    <source>
        <strain evidence="3">Rsan-2018</strain>
    </source>
</reference>
<name>A0A9D4PAF4_RHISA</name>
<dbReference type="VEuPathDB" id="VectorBase:RSAN_036018"/>
<accession>A0A9D4PAF4</accession>
<feature type="region of interest" description="Disordered" evidence="1">
    <location>
        <begin position="558"/>
        <end position="592"/>
    </location>
</feature>
<feature type="compositionally biased region" description="Low complexity" evidence="1">
    <location>
        <begin position="574"/>
        <end position="584"/>
    </location>
</feature>
<evidence type="ECO:0000313" key="3">
    <source>
        <dbReference type="EMBL" id="KAH7935139.1"/>
    </source>
</evidence>
<feature type="compositionally biased region" description="Low complexity" evidence="1">
    <location>
        <begin position="558"/>
        <end position="567"/>
    </location>
</feature>
<evidence type="ECO:0008006" key="5">
    <source>
        <dbReference type="Google" id="ProtNLM"/>
    </source>
</evidence>
<evidence type="ECO:0000256" key="1">
    <source>
        <dbReference type="SAM" id="MobiDB-lite"/>
    </source>
</evidence>
<organism evidence="3 4">
    <name type="scientific">Rhipicephalus sanguineus</name>
    <name type="common">Brown dog tick</name>
    <name type="synonym">Ixodes sanguineus</name>
    <dbReference type="NCBI Taxonomy" id="34632"/>
    <lineage>
        <taxon>Eukaryota</taxon>
        <taxon>Metazoa</taxon>
        <taxon>Ecdysozoa</taxon>
        <taxon>Arthropoda</taxon>
        <taxon>Chelicerata</taxon>
        <taxon>Arachnida</taxon>
        <taxon>Acari</taxon>
        <taxon>Parasitiformes</taxon>
        <taxon>Ixodida</taxon>
        <taxon>Ixodoidea</taxon>
        <taxon>Ixodidae</taxon>
        <taxon>Rhipicephalinae</taxon>
        <taxon>Rhipicephalus</taxon>
        <taxon>Rhipicephalus</taxon>
    </lineage>
</organism>
<evidence type="ECO:0000313" key="4">
    <source>
        <dbReference type="Proteomes" id="UP000821837"/>
    </source>
</evidence>
<keyword evidence="2" id="KW-0732">Signal</keyword>
<comment type="caution">
    <text evidence="3">The sequence shown here is derived from an EMBL/GenBank/DDBJ whole genome shotgun (WGS) entry which is preliminary data.</text>
</comment>
<sequence>MCLLILLVLGTPSCHGSEGLGDCSGRFVVEDSTVKLTVQQLVNSTDSLVECRFIFEAPHDSGLLVFANDIRAVNDSEIPGCPVTIYSNEDASGDPVVSLCGHYATMTIPVPSSVALVVYKPEFNGVPYTLTMDLQVTLTGGSNLRACGDSQVTAVSAVPIKYSVGFRADAGSGDASDFCDLNVTSEDSGETLGTRCVLTSEGVCDYAVLVNNGSVAESADSVDLAAVGGSATVRLHPAGITGVLVTVLPAGFVPLTSLQPSPVVLPPEDGTTNDTDVNETSTEGPLVFRSSVSPRNQPPGDCSGRFVLEDSTVKLILQQYINSTENAVDCRYTFEAPEKSGLLVIANDIRAVNDGEIPGCPVSIYGNVDARGEPVFSLCGHYSTLTIPVPSSAALVVYKPEFLGTPYTLTLDLQVASTGGSNLRACGDSQLNAVSAVPVRYSLGFRADAGSGDASDFCDLNVTSKDETLGTKCVLTSDGVCSYEVLLSNGSAAELVDFVDLATVGGSATVRLHPAAITGVLESNVPAGFVPLTTLQPPPTDTPPVWNISTPAGVLVNSSSTESATSSGVVDDQTSTAGSASTSTKNPSDEDDVSIVVVDDSGATADCSGHFVIEDSTVKLFVQQHVNSSEDATECRYTFQAPPKSGLLIIANDIRAVNDGEIPGCPVSIYSNDDGHGDPLFSLCGHYSTVTIPVPSHSSLLVYKPVFRVTAFATMMSFFGTEVPRHPKIMSILKLLVGRLRSDFILQAHLAF</sequence>
<dbReference type="AlphaFoldDB" id="A0A9D4PAF4"/>
<dbReference type="EMBL" id="JABSTV010001255">
    <property type="protein sequence ID" value="KAH7935139.1"/>
    <property type="molecule type" value="Genomic_DNA"/>
</dbReference>
<proteinExistence type="predicted"/>
<evidence type="ECO:0000256" key="2">
    <source>
        <dbReference type="SAM" id="SignalP"/>
    </source>
</evidence>
<protein>
    <recommendedName>
        <fullName evidence="5">CUB domain-containing protein</fullName>
    </recommendedName>
</protein>